<evidence type="ECO:0000259" key="11">
    <source>
        <dbReference type="PROSITE" id="PS51035"/>
    </source>
</evidence>
<feature type="domain" description="Ubiquitin-like" evidence="10">
    <location>
        <begin position="53"/>
        <end position="123"/>
    </location>
</feature>
<comment type="cofactor">
    <cofactor evidence="1 8">
        <name>Mg(2+)</name>
        <dbReference type="ChEBI" id="CHEBI:18420"/>
    </cofactor>
</comment>
<evidence type="ECO:0000256" key="3">
    <source>
        <dbReference type="ARBA" id="ARBA00006345"/>
    </source>
</evidence>
<comment type="similarity">
    <text evidence="3 8">Belongs to the fungal TPase family.</text>
</comment>
<sequence length="418" mass="46960">MTARSWSPPPNLNTLIDSLSPHLYLAVPIVLILLRVAFSQAKRFLPLRSKHNMSYSVKWNRERLYFALPPPDAKLAVIRKELADYTQLPYDSFKLVHAGAVMKDDNAPISSYGIKADSTIAIIGTGDTLPASSKIPSSAQPKASSSPRTEETTISQIRTEMTKVRTKLQPDVDAFLASLPAKPLEEEHARLGELLLQSLLRLDALHSEGEWEMARKERKGAVKEAQHKHFNTILNNLKNFSVTPGNTSAPLEYSHLHLIDTFYAPDTSRDLREKIRMTRDEKTGTVLACMQKVRLGNLDVYSPKRAADWRISVNMEIPVPPPLGTVTLTRKKDRMSYSHEEFTVDLTQVTSTTSPNSKPEVLHELELEVTRPDYLLSTASKRGDPSVPENERNAFDEMIRAFVNNARILVRNAGEGWQ</sequence>
<dbReference type="Proteomes" id="UP000308730">
    <property type="component" value="Unassembled WGS sequence"/>
</dbReference>
<evidence type="ECO:0000256" key="7">
    <source>
        <dbReference type="ARBA" id="ARBA00047740"/>
    </source>
</evidence>
<evidence type="ECO:0000256" key="5">
    <source>
        <dbReference type="ARBA" id="ARBA00022801"/>
    </source>
</evidence>
<dbReference type="GO" id="GO:0031533">
    <property type="term" value="C:mRNA capping enzyme complex"/>
    <property type="evidence" value="ECO:0007669"/>
    <property type="project" value="UniProtKB-UniRule"/>
</dbReference>
<dbReference type="GO" id="GO:0051087">
    <property type="term" value="F:protein-folding chaperone binding"/>
    <property type="evidence" value="ECO:0007669"/>
    <property type="project" value="InterPro"/>
</dbReference>
<dbReference type="Pfam" id="PF00240">
    <property type="entry name" value="ubiquitin"/>
    <property type="match status" value="1"/>
</dbReference>
<dbReference type="InterPro" id="IPR033469">
    <property type="entry name" value="CYTH-like_dom_sf"/>
</dbReference>
<evidence type="ECO:0000256" key="6">
    <source>
        <dbReference type="ARBA" id="ARBA00023242"/>
    </source>
</evidence>
<dbReference type="SUPFAM" id="SSF54236">
    <property type="entry name" value="Ubiquitin-like"/>
    <property type="match status" value="1"/>
</dbReference>
<dbReference type="Gene3D" id="3.10.20.90">
    <property type="entry name" value="Phosphatidylinositol 3-kinase Catalytic Subunit, Chain A, domain 1"/>
    <property type="match status" value="1"/>
</dbReference>
<dbReference type="PANTHER" id="PTHR28118:SF1">
    <property type="entry name" value="POLYNUCLEOTIDE 5'-TRIPHOSPHATASE CTL1-RELATED"/>
    <property type="match status" value="1"/>
</dbReference>
<dbReference type="SUPFAM" id="SSF55154">
    <property type="entry name" value="CYTH-like phosphatases"/>
    <property type="match status" value="1"/>
</dbReference>
<dbReference type="SUPFAM" id="SSF63491">
    <property type="entry name" value="BAG domain"/>
    <property type="match status" value="1"/>
</dbReference>
<evidence type="ECO:0000256" key="9">
    <source>
        <dbReference type="SAM" id="MobiDB-lite"/>
    </source>
</evidence>
<accession>A0A4S4LV62</accession>
<name>A0A4S4LV62_9APHY</name>
<comment type="subunit">
    <text evidence="8">Heterodimer. The mRNA-capping enzyme is composed of two separate chains alpha and beta, respectively a mRNA guanylyltransferase and an mRNA 5'-triphosphate monophosphatase.</text>
</comment>
<evidence type="ECO:0000313" key="13">
    <source>
        <dbReference type="Proteomes" id="UP000308730"/>
    </source>
</evidence>
<comment type="function">
    <text evidence="8">First step of mRNA capping. Converts the 5'-triphosphate end of a nascent mRNA chain into a diphosphate end.</text>
</comment>
<gene>
    <name evidence="12" type="ORF">EUX98_g9640</name>
</gene>
<dbReference type="InterPro" id="IPR040343">
    <property type="entry name" value="Cet1/Ctl1"/>
</dbReference>
<dbReference type="Gene3D" id="3.20.100.10">
    <property type="entry name" value="mRNA triphosphatase Cet1-like"/>
    <property type="match status" value="1"/>
</dbReference>
<dbReference type="CDD" id="cd07470">
    <property type="entry name" value="CYTH-like_mRNA_RTPase"/>
    <property type="match status" value="1"/>
</dbReference>
<keyword evidence="6 8" id="KW-0539">Nucleus</keyword>
<evidence type="ECO:0000313" key="12">
    <source>
        <dbReference type="EMBL" id="THH14160.1"/>
    </source>
</evidence>
<dbReference type="PROSITE" id="PS50053">
    <property type="entry name" value="UBIQUITIN_2"/>
    <property type="match status" value="1"/>
</dbReference>
<dbReference type="OrthoDB" id="272147at2759"/>
<keyword evidence="8" id="KW-0506">mRNA capping</keyword>
<reference evidence="12 13" key="1">
    <citation type="submission" date="2019-02" db="EMBL/GenBank/DDBJ databases">
        <title>Genome sequencing of the rare red list fungi Antrodiella citrinella (Flaviporus citrinellus).</title>
        <authorList>
            <person name="Buettner E."/>
            <person name="Kellner H."/>
        </authorList>
    </citation>
    <scope>NUCLEOTIDE SEQUENCE [LARGE SCALE GENOMIC DNA]</scope>
    <source>
        <strain evidence="12 13">DSM 108506</strain>
    </source>
</reference>
<feature type="region of interest" description="Disordered" evidence="9">
    <location>
        <begin position="131"/>
        <end position="154"/>
    </location>
</feature>
<dbReference type="SMART" id="SM00264">
    <property type="entry name" value="BAG"/>
    <property type="match status" value="1"/>
</dbReference>
<dbReference type="GO" id="GO:0006370">
    <property type="term" value="P:7-methylguanosine mRNA capping"/>
    <property type="evidence" value="ECO:0007669"/>
    <property type="project" value="UniProtKB-UniRule"/>
</dbReference>
<evidence type="ECO:0000256" key="4">
    <source>
        <dbReference type="ARBA" id="ARBA00022664"/>
    </source>
</evidence>
<organism evidence="12 13">
    <name type="scientific">Antrodiella citrinella</name>
    <dbReference type="NCBI Taxonomy" id="2447956"/>
    <lineage>
        <taxon>Eukaryota</taxon>
        <taxon>Fungi</taxon>
        <taxon>Dikarya</taxon>
        <taxon>Basidiomycota</taxon>
        <taxon>Agaricomycotina</taxon>
        <taxon>Agaricomycetes</taxon>
        <taxon>Polyporales</taxon>
        <taxon>Steccherinaceae</taxon>
        <taxon>Antrodiella</taxon>
    </lineage>
</organism>
<dbReference type="EMBL" id="SGPM01000973">
    <property type="protein sequence ID" value="THH14160.1"/>
    <property type="molecule type" value="Genomic_DNA"/>
</dbReference>
<evidence type="ECO:0000256" key="2">
    <source>
        <dbReference type="ARBA" id="ARBA00004123"/>
    </source>
</evidence>
<dbReference type="CDD" id="cd17039">
    <property type="entry name" value="Ubl_ubiquitin_like"/>
    <property type="match status" value="1"/>
</dbReference>
<dbReference type="InterPro" id="IPR037009">
    <property type="entry name" value="mRNA_triPase_Cet1_sf"/>
</dbReference>
<dbReference type="InterPro" id="IPR003103">
    <property type="entry name" value="BAG_domain"/>
</dbReference>
<comment type="catalytic activity">
    <reaction evidence="7">
        <text>a 5'-end triphospho-ribonucleoside in mRNA + H2O = a 5'-end diphospho-ribonucleoside in mRNA + phosphate + H(+)</text>
        <dbReference type="Rhea" id="RHEA:67004"/>
        <dbReference type="Rhea" id="RHEA-COMP:17164"/>
        <dbReference type="Rhea" id="RHEA-COMP:17165"/>
        <dbReference type="ChEBI" id="CHEBI:15377"/>
        <dbReference type="ChEBI" id="CHEBI:15378"/>
        <dbReference type="ChEBI" id="CHEBI:43474"/>
        <dbReference type="ChEBI" id="CHEBI:167616"/>
        <dbReference type="ChEBI" id="CHEBI:167618"/>
        <dbReference type="EC" id="3.6.1.74"/>
    </reaction>
    <physiologicalReaction direction="left-to-right" evidence="7">
        <dbReference type="Rhea" id="RHEA:67005"/>
    </physiologicalReaction>
</comment>
<dbReference type="PANTHER" id="PTHR28118">
    <property type="entry name" value="POLYNUCLEOTIDE 5'-TRIPHOSPHATASE-RELATED"/>
    <property type="match status" value="1"/>
</dbReference>
<dbReference type="InterPro" id="IPR029071">
    <property type="entry name" value="Ubiquitin-like_domsf"/>
</dbReference>
<keyword evidence="5 8" id="KW-0378">Hydrolase</keyword>
<dbReference type="InterPro" id="IPR000626">
    <property type="entry name" value="Ubiquitin-like_dom"/>
</dbReference>
<evidence type="ECO:0000256" key="1">
    <source>
        <dbReference type="ARBA" id="ARBA00001946"/>
    </source>
</evidence>
<protein>
    <recommendedName>
        <fullName evidence="8">mRNA-capping enzyme subunit beta</fullName>
        <ecNumber evidence="8">3.6.1.74</ecNumber>
    </recommendedName>
    <alternativeName>
        <fullName evidence="8">mRNA 5'-phosphatase</fullName>
    </alternativeName>
    <alternativeName>
        <fullName evidence="8">mRNA 5'-triphosphate monophosphatase</fullName>
    </alternativeName>
</protein>
<proteinExistence type="inferred from homology"/>
<comment type="subcellular location">
    <subcellularLocation>
        <location evidence="2 8">Nucleus</location>
    </subcellularLocation>
</comment>
<feature type="compositionally biased region" description="Low complexity" evidence="9">
    <location>
        <begin position="131"/>
        <end position="147"/>
    </location>
</feature>
<feature type="domain" description="BAG" evidence="11">
    <location>
        <begin position="153"/>
        <end position="241"/>
    </location>
</feature>
<comment type="caution">
    <text evidence="12">The sequence shown here is derived from an EMBL/GenBank/DDBJ whole genome shotgun (WGS) entry which is preliminary data.</text>
</comment>
<evidence type="ECO:0000256" key="8">
    <source>
        <dbReference type="RuleBase" id="RU367053"/>
    </source>
</evidence>
<dbReference type="GO" id="GO:0140818">
    <property type="term" value="F:mRNA 5'-triphosphate monophosphatase activity"/>
    <property type="evidence" value="ECO:0007669"/>
    <property type="project" value="UniProtKB-EC"/>
</dbReference>
<keyword evidence="13" id="KW-1185">Reference proteome</keyword>
<keyword evidence="4 8" id="KW-0507">mRNA processing</keyword>
<dbReference type="PROSITE" id="PS51035">
    <property type="entry name" value="BAG"/>
    <property type="match status" value="1"/>
</dbReference>
<dbReference type="Pfam" id="PF02940">
    <property type="entry name" value="mRNA_triPase"/>
    <property type="match status" value="1"/>
</dbReference>
<dbReference type="AlphaFoldDB" id="A0A4S4LV62"/>
<dbReference type="EC" id="3.6.1.74" evidence="8"/>
<dbReference type="GO" id="GO:0004651">
    <property type="term" value="F:polynucleotide 5'-phosphatase activity"/>
    <property type="evidence" value="ECO:0007669"/>
    <property type="project" value="UniProtKB-UniRule"/>
</dbReference>
<dbReference type="InterPro" id="IPR004206">
    <property type="entry name" value="mRNA_triPase_Cet1"/>
</dbReference>
<evidence type="ECO:0000259" key="10">
    <source>
        <dbReference type="PROSITE" id="PS50053"/>
    </source>
</evidence>